<dbReference type="Pfam" id="PF00173">
    <property type="entry name" value="Cyt-b5"/>
    <property type="match status" value="1"/>
</dbReference>
<evidence type="ECO:0000259" key="2">
    <source>
        <dbReference type="SMART" id="SM01117"/>
    </source>
</evidence>
<reference evidence="3 4" key="1">
    <citation type="journal article" date="2014" name="PLoS ONE">
        <title>De novo Genome Assembly of the Fungal Plant Pathogen Pyrenophora semeniperda.</title>
        <authorList>
            <person name="Soliai M.M."/>
            <person name="Meyer S.E."/>
            <person name="Udall J.A."/>
            <person name="Elzinga D.E."/>
            <person name="Hermansen R.A."/>
            <person name="Bodily P.M."/>
            <person name="Hart A.A."/>
            <person name="Coleman C.E."/>
        </authorList>
    </citation>
    <scope>NUCLEOTIDE SEQUENCE [LARGE SCALE GENOMIC DNA]</scope>
    <source>
        <strain evidence="3 4">CCB06</strain>
        <tissue evidence="3">Mycelium</tissue>
    </source>
</reference>
<dbReference type="PANTHER" id="PTHR36091:SF1">
    <property type="entry name" value="ALTERED INHERITANCE OF MITOCHONDRIA PROTEIN 9, MITOCHONDRIAL"/>
    <property type="match status" value="1"/>
</dbReference>
<accession>A0A3M7M8P3</accession>
<dbReference type="InterPro" id="IPR036400">
    <property type="entry name" value="Cyt_B5-like_heme/steroid_sf"/>
</dbReference>
<evidence type="ECO:0000313" key="4">
    <source>
        <dbReference type="Proteomes" id="UP000265663"/>
    </source>
</evidence>
<dbReference type="SMART" id="SM01117">
    <property type="entry name" value="Cyt-b5"/>
    <property type="match status" value="1"/>
</dbReference>
<evidence type="ECO:0000256" key="1">
    <source>
        <dbReference type="SAM" id="MobiDB-lite"/>
    </source>
</evidence>
<dbReference type="OrthoDB" id="10257697at2759"/>
<sequence length="512" mass="58297">MTPWQYTSPQQESPEAHTALLEKFLAVIPYITPKDPELTSPRLWHPDFHAVFIEANPPLLLDYGVDMLMKLPENFKALDDATKEKLRYQVSQSILIHKYETLTAEKNPLMYKAMRHPHGKTLKQLEAFVGSTWDNCLFPFEECLVRVESEWSYFGTNEPCPYHFSAEEIRQHYEEVESFNKSQEFWKALQGILTDEGYASKESFSKAVEILGDLREVGLGNLKGEERRSFDEETRWVRYRGAAKDDPTDMKTSSIPPTSTGAKEKTELKEAVKEQAAATSNGLSVLDILRVLAGLLIVSCGLSYLSTSGESLTWGYNAWWTRAREWKSLIQGEISLTDAELALYDGSDPKKPIYLALNGTIYDVSISPSTYGPGGSYHFFAGRDAARAFLTGCFAEDSVPDLRGVEQMYMPVDPEDKTGLKPEEREKELEKARTRKKLTKGELKNRHAQEVKSARKQVVAGLESWHKLFRGDKGKKYRRVGTVRREEGWLEKIPKRGLCENAEKGRPVRKYE</sequence>
<gene>
    <name evidence="3" type="ORF">GMOD_00008392</name>
</gene>
<feature type="domain" description="Cytochrome b5 heme-binding" evidence="2">
    <location>
        <begin position="336"/>
        <end position="416"/>
    </location>
</feature>
<name>A0A3M7M8P3_9PLEO</name>
<dbReference type="GO" id="GO:0005739">
    <property type="term" value="C:mitochondrion"/>
    <property type="evidence" value="ECO:0007669"/>
    <property type="project" value="TreeGrafter"/>
</dbReference>
<dbReference type="Gene3D" id="3.10.120.10">
    <property type="entry name" value="Cytochrome b5-like heme/steroid binding domain"/>
    <property type="match status" value="1"/>
</dbReference>
<dbReference type="FunFam" id="3.10.120.10:FF:000018">
    <property type="entry name" value="Heme/steroid binding domain protein, putative"/>
    <property type="match status" value="1"/>
</dbReference>
<evidence type="ECO:0000313" key="3">
    <source>
        <dbReference type="EMBL" id="RMZ70764.1"/>
    </source>
</evidence>
<dbReference type="PANTHER" id="PTHR36091">
    <property type="entry name" value="ALTERED INHERITANCE OF MITOCHONDRIA PROTEIN 9, MITOCHONDRIAL"/>
    <property type="match status" value="1"/>
</dbReference>
<dbReference type="InterPro" id="IPR001199">
    <property type="entry name" value="Cyt_B5-like_heme/steroid-bd"/>
</dbReference>
<dbReference type="EMBL" id="KE747825">
    <property type="protein sequence ID" value="RMZ70764.1"/>
    <property type="molecule type" value="Genomic_DNA"/>
</dbReference>
<proteinExistence type="predicted"/>
<feature type="region of interest" description="Disordered" evidence="1">
    <location>
        <begin position="244"/>
        <end position="264"/>
    </location>
</feature>
<feature type="compositionally biased region" description="Basic and acidic residues" evidence="1">
    <location>
        <begin position="414"/>
        <end position="432"/>
    </location>
</feature>
<dbReference type="SUPFAM" id="SSF55856">
    <property type="entry name" value="Cytochrome b5-like heme/steroid binding domain"/>
    <property type="match status" value="1"/>
</dbReference>
<dbReference type="Proteomes" id="UP000265663">
    <property type="component" value="Unassembled WGS sequence"/>
</dbReference>
<protein>
    <submittedName>
        <fullName evidence="3">Cytochrome b5-like Heme Steroid binding domain-containing</fullName>
    </submittedName>
</protein>
<feature type="region of interest" description="Disordered" evidence="1">
    <location>
        <begin position="412"/>
        <end position="434"/>
    </location>
</feature>
<dbReference type="AlphaFoldDB" id="A0A3M7M8P3"/>
<organism evidence="3 4">
    <name type="scientific">Pyrenophora seminiperda CCB06</name>
    <dbReference type="NCBI Taxonomy" id="1302712"/>
    <lineage>
        <taxon>Eukaryota</taxon>
        <taxon>Fungi</taxon>
        <taxon>Dikarya</taxon>
        <taxon>Ascomycota</taxon>
        <taxon>Pezizomycotina</taxon>
        <taxon>Dothideomycetes</taxon>
        <taxon>Pleosporomycetidae</taxon>
        <taxon>Pleosporales</taxon>
        <taxon>Pleosporineae</taxon>
        <taxon>Pleosporaceae</taxon>
        <taxon>Pyrenophora</taxon>
    </lineage>
</organism>
<keyword evidence="4" id="KW-1185">Reference proteome</keyword>
<dbReference type="InterPro" id="IPR051035">
    <property type="entry name" value="Mito_inheritance_9"/>
</dbReference>
<feature type="compositionally biased region" description="Polar residues" evidence="1">
    <location>
        <begin position="250"/>
        <end position="261"/>
    </location>
</feature>